<keyword evidence="1" id="KW-0732">Signal</keyword>
<comment type="caution">
    <text evidence="3">The sequence shown here is derived from an EMBL/GenBank/DDBJ whole genome shotgun (WGS) entry which is preliminary data.</text>
</comment>
<evidence type="ECO:0000313" key="3">
    <source>
        <dbReference type="EMBL" id="KAK7083052.1"/>
    </source>
</evidence>
<dbReference type="AlphaFoldDB" id="A0AAN8XEY0"/>
<dbReference type="Pfam" id="PF01607">
    <property type="entry name" value="CBM_14"/>
    <property type="match status" value="2"/>
</dbReference>
<keyword evidence="4" id="KW-1185">Reference proteome</keyword>
<dbReference type="GO" id="GO:0008061">
    <property type="term" value="F:chitin binding"/>
    <property type="evidence" value="ECO:0007669"/>
    <property type="project" value="InterPro"/>
</dbReference>
<gene>
    <name evidence="3" type="ORF">SK128_005617</name>
</gene>
<proteinExistence type="predicted"/>
<accession>A0AAN8XEY0</accession>
<sequence>MKFSKCISVAAVILTFSLATVSAQDDCVPICPGTVGKIKVADPYNCKNYYFCRNSQPDPLPVYCGDGKQFNSTKGECVTETLASCEPRCYVGGGTGICHLTCEAINDFVSDPFDCSTYYECAPGGKIPHKCPLSKPYFSITGCSTDDSLCCVPGCTPVCNVNEVIIADPTNCSNYYECQAPGIPSNISKRSCPVGTYFDIVIGRCSSMAECLILCPDSPTVIPTNDTTVDSQTPAQTTFLPTQTDSVETTTMDCVETFSCPGPGYYPKCHTCQPEYYKCESKGEEGSLGRCVGELVFNTHPDLPYCVLPGDCPLYP</sequence>
<name>A0AAN8XEY0_HALRR</name>
<feature type="domain" description="Chitin-binding type-2" evidence="2">
    <location>
        <begin position="28"/>
        <end position="87"/>
    </location>
</feature>
<dbReference type="EMBL" id="JAXCGZ010003821">
    <property type="protein sequence ID" value="KAK7083052.1"/>
    <property type="molecule type" value="Genomic_DNA"/>
</dbReference>
<feature type="signal peptide" evidence="1">
    <location>
        <begin position="1"/>
        <end position="23"/>
    </location>
</feature>
<evidence type="ECO:0000259" key="2">
    <source>
        <dbReference type="PROSITE" id="PS50940"/>
    </source>
</evidence>
<feature type="domain" description="Chitin-binding type-2" evidence="2">
    <location>
        <begin position="156"/>
        <end position="213"/>
    </location>
</feature>
<evidence type="ECO:0000313" key="4">
    <source>
        <dbReference type="Proteomes" id="UP001381693"/>
    </source>
</evidence>
<feature type="chain" id="PRO_5042899001" description="Chitin-binding type-2 domain-containing protein" evidence="1">
    <location>
        <begin position="24"/>
        <end position="316"/>
    </location>
</feature>
<dbReference type="PROSITE" id="PS50940">
    <property type="entry name" value="CHIT_BIND_II"/>
    <property type="match status" value="2"/>
</dbReference>
<organism evidence="3 4">
    <name type="scientific">Halocaridina rubra</name>
    <name type="common">Hawaiian red shrimp</name>
    <dbReference type="NCBI Taxonomy" id="373956"/>
    <lineage>
        <taxon>Eukaryota</taxon>
        <taxon>Metazoa</taxon>
        <taxon>Ecdysozoa</taxon>
        <taxon>Arthropoda</taxon>
        <taxon>Crustacea</taxon>
        <taxon>Multicrustacea</taxon>
        <taxon>Malacostraca</taxon>
        <taxon>Eumalacostraca</taxon>
        <taxon>Eucarida</taxon>
        <taxon>Decapoda</taxon>
        <taxon>Pleocyemata</taxon>
        <taxon>Caridea</taxon>
        <taxon>Atyoidea</taxon>
        <taxon>Atyidae</taxon>
        <taxon>Halocaridina</taxon>
    </lineage>
</organism>
<protein>
    <recommendedName>
        <fullName evidence="2">Chitin-binding type-2 domain-containing protein</fullName>
    </recommendedName>
</protein>
<dbReference type="GO" id="GO:0005576">
    <property type="term" value="C:extracellular region"/>
    <property type="evidence" value="ECO:0007669"/>
    <property type="project" value="InterPro"/>
</dbReference>
<dbReference type="InterPro" id="IPR036508">
    <property type="entry name" value="Chitin-bd_dom_sf"/>
</dbReference>
<reference evidence="3 4" key="1">
    <citation type="submission" date="2023-11" db="EMBL/GenBank/DDBJ databases">
        <title>Halocaridina rubra genome assembly.</title>
        <authorList>
            <person name="Smith C."/>
        </authorList>
    </citation>
    <scope>NUCLEOTIDE SEQUENCE [LARGE SCALE GENOMIC DNA]</scope>
    <source>
        <strain evidence="3">EP-1</strain>
        <tissue evidence="3">Whole</tissue>
    </source>
</reference>
<dbReference type="Gene3D" id="2.170.140.10">
    <property type="entry name" value="Chitin binding domain"/>
    <property type="match status" value="1"/>
</dbReference>
<dbReference type="SUPFAM" id="SSF57625">
    <property type="entry name" value="Invertebrate chitin-binding proteins"/>
    <property type="match status" value="2"/>
</dbReference>
<evidence type="ECO:0000256" key="1">
    <source>
        <dbReference type="SAM" id="SignalP"/>
    </source>
</evidence>
<dbReference type="SMART" id="SM00494">
    <property type="entry name" value="ChtBD2"/>
    <property type="match status" value="4"/>
</dbReference>
<dbReference type="InterPro" id="IPR002557">
    <property type="entry name" value="Chitin-bd_dom"/>
</dbReference>
<dbReference type="Proteomes" id="UP001381693">
    <property type="component" value="Unassembled WGS sequence"/>
</dbReference>